<gene>
    <name evidence="3" type="ORF">PSNMU_V1.4_AUG-EV-PASAV3_0118780</name>
</gene>
<dbReference type="Pfam" id="PF14497">
    <property type="entry name" value="GST_C_3"/>
    <property type="match status" value="1"/>
</dbReference>
<dbReference type="GO" id="GO:0006749">
    <property type="term" value="P:glutathione metabolic process"/>
    <property type="evidence" value="ECO:0007669"/>
    <property type="project" value="TreeGrafter"/>
</dbReference>
<keyword evidence="4" id="KW-1185">Reference proteome</keyword>
<feature type="domain" description="GST N-terminal" evidence="1">
    <location>
        <begin position="1"/>
        <end position="75"/>
    </location>
</feature>
<protein>
    <recommendedName>
        <fullName evidence="5">GST C-terminal domain-containing protein</fullName>
    </recommendedName>
</protein>
<evidence type="ECO:0000259" key="1">
    <source>
        <dbReference type="PROSITE" id="PS50404"/>
    </source>
</evidence>
<organism evidence="3 4">
    <name type="scientific">Pseudo-nitzschia multistriata</name>
    <dbReference type="NCBI Taxonomy" id="183589"/>
    <lineage>
        <taxon>Eukaryota</taxon>
        <taxon>Sar</taxon>
        <taxon>Stramenopiles</taxon>
        <taxon>Ochrophyta</taxon>
        <taxon>Bacillariophyta</taxon>
        <taxon>Bacillariophyceae</taxon>
        <taxon>Bacillariophycidae</taxon>
        <taxon>Bacillariales</taxon>
        <taxon>Bacillariaceae</taxon>
        <taxon>Pseudo-nitzschia</taxon>
    </lineage>
</organism>
<reference evidence="3 4" key="1">
    <citation type="submission" date="2019-01" db="EMBL/GenBank/DDBJ databases">
        <authorList>
            <person name="Ferrante I. M."/>
        </authorList>
    </citation>
    <scope>NUCLEOTIDE SEQUENCE [LARGE SCALE GENOMIC DNA]</scope>
    <source>
        <strain evidence="3 4">B856</strain>
    </source>
</reference>
<sequence length="242" mass="27288">MAMRNRGEILRLMLEESGCSYDFEIIGFKNWEGGVKATTPQGKCPILRNYDGNGNDLGQEGAITRFLAKELGFSGRNSAEEAEVDMIYSFWFSTMRNNGISHDGEHFSVASLRDAAPTNQRPRYQDVFRLNTLSKAERSLMALGYFEELLEASGSGFLVPGGLTYVDLGLFYILFELAEEDNVPNFAEKFGFPKLGAFLDSMQNRPRIKDYIESPGRMPRYQRDTDGTSLYTYVEGKGSPRR</sequence>
<dbReference type="AlphaFoldDB" id="A0A448ZRX2"/>
<dbReference type="InterPro" id="IPR004045">
    <property type="entry name" value="Glutathione_S-Trfase_N"/>
</dbReference>
<dbReference type="InterPro" id="IPR036282">
    <property type="entry name" value="Glutathione-S-Trfase_C_sf"/>
</dbReference>
<dbReference type="InterPro" id="IPR036249">
    <property type="entry name" value="Thioredoxin-like_sf"/>
</dbReference>
<accession>A0A448ZRX2</accession>
<name>A0A448ZRX2_9STRA</name>
<dbReference type="InterPro" id="IPR040079">
    <property type="entry name" value="Glutathione_S-Trfase"/>
</dbReference>
<evidence type="ECO:0000259" key="2">
    <source>
        <dbReference type="PROSITE" id="PS50405"/>
    </source>
</evidence>
<dbReference type="Proteomes" id="UP000291116">
    <property type="component" value="Unassembled WGS sequence"/>
</dbReference>
<dbReference type="InterPro" id="IPR010987">
    <property type="entry name" value="Glutathione-S-Trfase_C-like"/>
</dbReference>
<dbReference type="OrthoDB" id="420389at2759"/>
<dbReference type="EMBL" id="CAACVS010000663">
    <property type="protein sequence ID" value="VEU44744.1"/>
    <property type="molecule type" value="Genomic_DNA"/>
</dbReference>
<dbReference type="GO" id="GO:0004364">
    <property type="term" value="F:glutathione transferase activity"/>
    <property type="evidence" value="ECO:0007669"/>
    <property type="project" value="TreeGrafter"/>
</dbReference>
<dbReference type="SUPFAM" id="SSF47616">
    <property type="entry name" value="GST C-terminal domain-like"/>
    <property type="match status" value="1"/>
</dbReference>
<dbReference type="InterPro" id="IPR050213">
    <property type="entry name" value="GST_superfamily"/>
</dbReference>
<dbReference type="PANTHER" id="PTHR11571">
    <property type="entry name" value="GLUTATHIONE S-TRANSFERASE"/>
    <property type="match status" value="1"/>
</dbReference>
<evidence type="ECO:0000313" key="4">
    <source>
        <dbReference type="Proteomes" id="UP000291116"/>
    </source>
</evidence>
<dbReference type="SUPFAM" id="SSF52833">
    <property type="entry name" value="Thioredoxin-like"/>
    <property type="match status" value="1"/>
</dbReference>
<dbReference type="Gene3D" id="1.20.1050.10">
    <property type="match status" value="1"/>
</dbReference>
<proteinExistence type="predicted"/>
<dbReference type="Gene3D" id="3.40.30.10">
    <property type="entry name" value="Glutaredoxin"/>
    <property type="match status" value="1"/>
</dbReference>
<dbReference type="InterPro" id="IPR004046">
    <property type="entry name" value="GST_C"/>
</dbReference>
<dbReference type="PROSITE" id="PS50405">
    <property type="entry name" value="GST_CTER"/>
    <property type="match status" value="1"/>
</dbReference>
<evidence type="ECO:0000313" key="3">
    <source>
        <dbReference type="EMBL" id="VEU44744.1"/>
    </source>
</evidence>
<dbReference type="PROSITE" id="PS50404">
    <property type="entry name" value="GST_NTER"/>
    <property type="match status" value="1"/>
</dbReference>
<evidence type="ECO:0008006" key="5">
    <source>
        <dbReference type="Google" id="ProtNLM"/>
    </source>
</evidence>
<dbReference type="SFLD" id="SFLDS00019">
    <property type="entry name" value="Glutathione_Transferase_(cytos"/>
    <property type="match status" value="1"/>
</dbReference>
<feature type="domain" description="GST C-terminal" evidence="2">
    <location>
        <begin position="77"/>
        <end position="222"/>
    </location>
</feature>